<dbReference type="InterPro" id="IPR025508">
    <property type="entry name" value="DUF4395"/>
</dbReference>
<evidence type="ECO:0000256" key="1">
    <source>
        <dbReference type="SAM" id="Phobius"/>
    </source>
</evidence>
<organism evidence="3 4">
    <name type="scientific">Epilithonimonas mollis</name>
    <dbReference type="NCBI Taxonomy" id="216903"/>
    <lineage>
        <taxon>Bacteria</taxon>
        <taxon>Pseudomonadati</taxon>
        <taxon>Bacteroidota</taxon>
        <taxon>Flavobacteriia</taxon>
        <taxon>Flavobacteriales</taxon>
        <taxon>Weeksellaceae</taxon>
        <taxon>Chryseobacterium group</taxon>
        <taxon>Epilithonimonas</taxon>
    </lineage>
</organism>
<evidence type="ECO:0000313" key="4">
    <source>
        <dbReference type="Proteomes" id="UP000184498"/>
    </source>
</evidence>
<feature type="transmembrane region" description="Helical" evidence="1">
    <location>
        <begin position="83"/>
        <end position="99"/>
    </location>
</feature>
<accession>A0A1M6SA98</accession>
<reference evidence="4" key="1">
    <citation type="submission" date="2016-11" db="EMBL/GenBank/DDBJ databases">
        <authorList>
            <person name="Varghese N."/>
            <person name="Submissions S."/>
        </authorList>
    </citation>
    <scope>NUCLEOTIDE SEQUENCE [LARGE SCALE GENOMIC DNA]</scope>
    <source>
        <strain evidence="4">DSM 18016</strain>
    </source>
</reference>
<keyword evidence="1" id="KW-0812">Transmembrane</keyword>
<dbReference type="Proteomes" id="UP000184498">
    <property type="component" value="Unassembled WGS sequence"/>
</dbReference>
<dbReference type="EMBL" id="FRAM01000002">
    <property type="protein sequence ID" value="SHK41641.1"/>
    <property type="molecule type" value="Genomic_DNA"/>
</dbReference>
<feature type="domain" description="DUF4395" evidence="2">
    <location>
        <begin position="11"/>
        <end position="133"/>
    </location>
</feature>
<keyword evidence="1" id="KW-1133">Transmembrane helix</keyword>
<dbReference type="OrthoDB" id="1261922at2"/>
<dbReference type="STRING" id="216903.SAMN05444371_2345"/>
<dbReference type="Pfam" id="PF14340">
    <property type="entry name" value="DUF4395"/>
    <property type="match status" value="1"/>
</dbReference>
<name>A0A1M6SA98_9FLAO</name>
<evidence type="ECO:0000259" key="2">
    <source>
        <dbReference type="Pfam" id="PF14340"/>
    </source>
</evidence>
<keyword evidence="1" id="KW-0472">Membrane</keyword>
<keyword evidence="4" id="KW-1185">Reference proteome</keyword>
<feature type="transmembrane region" description="Helical" evidence="1">
    <location>
        <begin position="105"/>
        <end position="130"/>
    </location>
</feature>
<gene>
    <name evidence="3" type="ORF">SAMN05444371_2345</name>
</gene>
<feature type="transmembrane region" description="Helical" evidence="1">
    <location>
        <begin position="39"/>
        <end position="62"/>
    </location>
</feature>
<evidence type="ECO:0000313" key="3">
    <source>
        <dbReference type="EMBL" id="SHK41641.1"/>
    </source>
</evidence>
<dbReference type="AlphaFoldDB" id="A0A1M6SA98"/>
<protein>
    <recommendedName>
        <fullName evidence="2">DUF4395 domain-containing protein</fullName>
    </recommendedName>
</protein>
<dbReference type="RefSeq" id="WP_072998062.1">
    <property type="nucleotide sequence ID" value="NZ_FRAM01000002.1"/>
</dbReference>
<proteinExistence type="predicted"/>
<feature type="transmembrane region" description="Helical" evidence="1">
    <location>
        <begin position="15"/>
        <end position="33"/>
    </location>
</feature>
<sequence>MEKFKNKTIYVDENVVSLVAYQVVLITVFGLHFQQQWLLLLLVIDFFIRASGIFMSPLSYTAKKISEFVYFEKKPVFAAPKRFAASLGLLMSLLIAVFYDSQSGIFLGVMLILFACAESVFHVCIGCYIYNYLVNPILRKFNSPKN</sequence>